<name>A0A9W7L3V9_9STRA</name>
<keyword evidence="1" id="KW-0106">Calcium</keyword>
<comment type="caution">
    <text evidence="3">The sequence shown here is derived from an EMBL/GenBank/DDBJ whole genome shotgun (WGS) entry which is preliminary data.</text>
</comment>
<evidence type="ECO:0000256" key="1">
    <source>
        <dbReference type="ARBA" id="ARBA00022837"/>
    </source>
</evidence>
<dbReference type="EMBL" id="BRXZ01007222">
    <property type="protein sequence ID" value="GMI25658.1"/>
    <property type="molecule type" value="Genomic_DNA"/>
</dbReference>
<feature type="non-terminal residue" evidence="3">
    <location>
        <position position="1"/>
    </location>
</feature>
<dbReference type="PROSITE" id="PS50222">
    <property type="entry name" value="EF_HAND_2"/>
    <property type="match status" value="1"/>
</dbReference>
<dbReference type="Gene3D" id="1.10.238.10">
    <property type="entry name" value="EF-hand"/>
    <property type="match status" value="1"/>
</dbReference>
<evidence type="ECO:0000259" key="2">
    <source>
        <dbReference type="PROSITE" id="PS50222"/>
    </source>
</evidence>
<dbReference type="OrthoDB" id="62240at2759"/>
<protein>
    <recommendedName>
        <fullName evidence="2">EF-hand domain-containing protein</fullName>
    </recommendedName>
</protein>
<proteinExistence type="predicted"/>
<dbReference type="SUPFAM" id="SSF56112">
    <property type="entry name" value="Protein kinase-like (PK-like)"/>
    <property type="match status" value="1"/>
</dbReference>
<reference evidence="3" key="1">
    <citation type="submission" date="2022-07" db="EMBL/GenBank/DDBJ databases">
        <title>Genome analysis of Parmales, a sister group of diatoms, reveals the evolutionary specialization of diatoms from phago-mixotrophs to photoautotrophs.</title>
        <authorList>
            <person name="Ban H."/>
            <person name="Sato S."/>
            <person name="Yoshikawa S."/>
            <person name="Kazumasa Y."/>
            <person name="Nakamura Y."/>
            <person name="Ichinomiya M."/>
            <person name="Saitoh K."/>
            <person name="Sato N."/>
            <person name="Blanc-Mathieu R."/>
            <person name="Endo H."/>
            <person name="Kuwata A."/>
            <person name="Ogata H."/>
        </authorList>
    </citation>
    <scope>NUCLEOTIDE SEQUENCE</scope>
</reference>
<dbReference type="PROSITE" id="PS00018">
    <property type="entry name" value="EF_HAND_1"/>
    <property type="match status" value="1"/>
</dbReference>
<dbReference type="GO" id="GO:0005509">
    <property type="term" value="F:calcium ion binding"/>
    <property type="evidence" value="ECO:0007669"/>
    <property type="project" value="InterPro"/>
</dbReference>
<accession>A0A9W7L3V9</accession>
<dbReference type="InterPro" id="IPR018247">
    <property type="entry name" value="EF_Hand_1_Ca_BS"/>
</dbReference>
<sequence>MDNLRTSPPLTLNAFTPAEQNGWVELVSDSALLSDLSSEDCNLLQLSLDLIQSCLLPVAEALAKAADVTGREAIDLAKALQSRLLFLGRYELFKEHAIHKSATCVVMKAYDEHAEEDYREQFKKFADSSTNRITKEDFHSTLLTLGVTLDATLFEEKFAIWDADHSNTISEDEYIKFCKEQLDNNQRHEVVFKFMKNKDQFDREIDAREKNDLDSKFVVGVNYKYDSTNEVFLSALKQANLGDAPMCTDSTAFYAGAKFSSGVLPPEMIYALKGDDDLKTFETYFADVMKSDPELWDKIQPKVKKGRKEEKYVVKTFLTTLIEDEDGDLIEQPRSQSPLPYQLVRSSPSLDIWSFGTILYALCTGSPLFTVNRDDDLKEGVDMHKVATWDDAKKIKSLAEINDPMAKDLLSK</sequence>
<dbReference type="SUPFAM" id="SSF47473">
    <property type="entry name" value="EF-hand"/>
    <property type="match status" value="1"/>
</dbReference>
<dbReference type="InterPro" id="IPR011009">
    <property type="entry name" value="Kinase-like_dom_sf"/>
</dbReference>
<dbReference type="InterPro" id="IPR002048">
    <property type="entry name" value="EF_hand_dom"/>
</dbReference>
<dbReference type="Gene3D" id="1.10.510.10">
    <property type="entry name" value="Transferase(Phosphotransferase) domain 1"/>
    <property type="match status" value="1"/>
</dbReference>
<keyword evidence="4" id="KW-1185">Reference proteome</keyword>
<organism evidence="3 4">
    <name type="scientific">Triparma retinervis</name>
    <dbReference type="NCBI Taxonomy" id="2557542"/>
    <lineage>
        <taxon>Eukaryota</taxon>
        <taxon>Sar</taxon>
        <taxon>Stramenopiles</taxon>
        <taxon>Ochrophyta</taxon>
        <taxon>Bolidophyceae</taxon>
        <taxon>Parmales</taxon>
        <taxon>Triparmaceae</taxon>
        <taxon>Triparma</taxon>
    </lineage>
</organism>
<dbReference type="InterPro" id="IPR011992">
    <property type="entry name" value="EF-hand-dom_pair"/>
</dbReference>
<gene>
    <name evidence="3" type="ORF">TrRE_jg5520</name>
</gene>
<evidence type="ECO:0000313" key="3">
    <source>
        <dbReference type="EMBL" id="GMI25658.1"/>
    </source>
</evidence>
<dbReference type="Proteomes" id="UP001165082">
    <property type="component" value="Unassembled WGS sequence"/>
</dbReference>
<feature type="domain" description="EF-hand" evidence="2">
    <location>
        <begin position="149"/>
        <end position="184"/>
    </location>
</feature>
<evidence type="ECO:0000313" key="4">
    <source>
        <dbReference type="Proteomes" id="UP001165082"/>
    </source>
</evidence>
<dbReference type="AlphaFoldDB" id="A0A9W7L3V9"/>